<dbReference type="AlphaFoldDB" id="A0A841JDX0"/>
<evidence type="ECO:0000313" key="1">
    <source>
        <dbReference type="EMBL" id="MBB6129349.1"/>
    </source>
</evidence>
<dbReference type="Proteomes" id="UP000548326">
    <property type="component" value="Unassembled WGS sequence"/>
</dbReference>
<protein>
    <submittedName>
        <fullName evidence="1">Uncharacterized protein</fullName>
    </submittedName>
</protein>
<dbReference type="EMBL" id="JACHCA010000009">
    <property type="protein sequence ID" value="MBB6129349.1"/>
    <property type="molecule type" value="Genomic_DNA"/>
</dbReference>
<comment type="caution">
    <text evidence="1">The sequence shown here is derived from an EMBL/GenBank/DDBJ whole genome shotgun (WGS) entry which is preliminary data.</text>
</comment>
<proteinExistence type="predicted"/>
<reference evidence="1 2" key="1">
    <citation type="submission" date="2020-08" db="EMBL/GenBank/DDBJ databases">
        <title>Genomic Encyclopedia of Type Strains, Phase IV (KMG-V): Genome sequencing to study the core and pangenomes of soil and plant-associated prokaryotes.</title>
        <authorList>
            <person name="Whitman W."/>
        </authorList>
    </citation>
    <scope>NUCLEOTIDE SEQUENCE [LARGE SCALE GENOMIC DNA]</scope>
    <source>
        <strain evidence="1 2">MP601</strain>
    </source>
</reference>
<name>A0A841JDX0_9SPHI</name>
<dbReference type="RefSeq" id="WP_183588473.1">
    <property type="nucleotide sequence ID" value="NZ_JACHCA010000009.1"/>
</dbReference>
<organism evidence="1 2">
    <name type="scientific">Mucilaginibacter lappiensis</name>
    <dbReference type="NCBI Taxonomy" id="354630"/>
    <lineage>
        <taxon>Bacteria</taxon>
        <taxon>Pseudomonadati</taxon>
        <taxon>Bacteroidota</taxon>
        <taxon>Sphingobacteriia</taxon>
        <taxon>Sphingobacteriales</taxon>
        <taxon>Sphingobacteriaceae</taxon>
        <taxon>Mucilaginibacter</taxon>
    </lineage>
</organism>
<gene>
    <name evidence="1" type="ORF">HDF22_003475</name>
</gene>
<sequence>MIRIRSKNVLLVAADTFSVDLLSDNKMLRHISAVNSIFPTIHETKPNVVIFDYDHLVKDMEKILRRIGTNPAYSKIKICCYKTTAHTKTDSLLKALGVDHIFYPEDFKKPAESKNTHSVLSAIFEAPIINRLAKASN</sequence>
<accession>A0A841JDX0</accession>
<evidence type="ECO:0000313" key="2">
    <source>
        <dbReference type="Proteomes" id="UP000548326"/>
    </source>
</evidence>